<dbReference type="InterPro" id="IPR025016">
    <property type="entry name" value="DUF3955"/>
</dbReference>
<sequence length="73" mass="7821">MKKYILTIVSFVAAVVCGVSYNIIGSEVAPDGTLVEPFFLIPLTYLFLLIAIISAISVAAISFTKSRKKSHSG</sequence>
<feature type="domain" description="DUF3955" evidence="2">
    <location>
        <begin position="3"/>
        <end position="59"/>
    </location>
</feature>
<evidence type="ECO:0000256" key="1">
    <source>
        <dbReference type="SAM" id="Phobius"/>
    </source>
</evidence>
<dbReference type="EMBL" id="JJMM01000002">
    <property type="protein sequence ID" value="KDR96555.1"/>
    <property type="molecule type" value="Genomic_DNA"/>
</dbReference>
<dbReference type="eggNOG" id="ENOG5030IS4">
    <property type="taxonomic scope" value="Bacteria"/>
</dbReference>
<reference evidence="3 4" key="1">
    <citation type="submission" date="2014-03" db="EMBL/GenBank/DDBJ databases">
        <title>Genome sequence of Clostridium litorale W6, DSM 5388.</title>
        <authorList>
            <person name="Poehlein A."/>
            <person name="Jagirdar A."/>
            <person name="Khonsari B."/>
            <person name="Chibani C.M."/>
            <person name="Gutierrez Gutierrez D.A."/>
            <person name="Davydova E."/>
            <person name="Alghaithi H.S."/>
            <person name="Nair K.P."/>
            <person name="Dhamotharan K."/>
            <person name="Chandran L."/>
            <person name="G W."/>
            <person name="Daniel R."/>
        </authorList>
    </citation>
    <scope>NUCLEOTIDE SEQUENCE [LARGE SCALE GENOMIC DNA]</scope>
    <source>
        <strain evidence="3 4">W6</strain>
    </source>
</reference>
<keyword evidence="4" id="KW-1185">Reference proteome</keyword>
<dbReference type="Pfam" id="PF13127">
    <property type="entry name" value="DUF3955"/>
    <property type="match status" value="1"/>
</dbReference>
<dbReference type="OrthoDB" id="6194834at2"/>
<comment type="caution">
    <text evidence="3">The sequence shown here is derived from an EMBL/GenBank/DDBJ whole genome shotgun (WGS) entry which is preliminary data.</text>
</comment>
<gene>
    <name evidence="3" type="ORF">CLIT_2c01610</name>
</gene>
<dbReference type="RefSeq" id="WP_038261052.1">
    <property type="nucleotide sequence ID" value="NZ_FSRH01000001.1"/>
</dbReference>
<dbReference type="STRING" id="1121324.CLIT_2c01610"/>
<name>A0A069RK99_PEPLI</name>
<keyword evidence="1" id="KW-1133">Transmembrane helix</keyword>
<feature type="transmembrane region" description="Helical" evidence="1">
    <location>
        <begin position="38"/>
        <end position="63"/>
    </location>
</feature>
<dbReference type="AlphaFoldDB" id="A0A069RK99"/>
<evidence type="ECO:0000313" key="4">
    <source>
        <dbReference type="Proteomes" id="UP000027946"/>
    </source>
</evidence>
<dbReference type="Proteomes" id="UP000027946">
    <property type="component" value="Unassembled WGS sequence"/>
</dbReference>
<protein>
    <recommendedName>
        <fullName evidence="2">DUF3955 domain-containing protein</fullName>
    </recommendedName>
</protein>
<keyword evidence="1" id="KW-0812">Transmembrane</keyword>
<evidence type="ECO:0000313" key="3">
    <source>
        <dbReference type="EMBL" id="KDR96555.1"/>
    </source>
</evidence>
<proteinExistence type="predicted"/>
<keyword evidence="1" id="KW-0472">Membrane</keyword>
<accession>A0A069RK99</accession>
<evidence type="ECO:0000259" key="2">
    <source>
        <dbReference type="Pfam" id="PF13127"/>
    </source>
</evidence>
<organism evidence="3 4">
    <name type="scientific">Peptoclostridium litorale DSM 5388</name>
    <dbReference type="NCBI Taxonomy" id="1121324"/>
    <lineage>
        <taxon>Bacteria</taxon>
        <taxon>Bacillati</taxon>
        <taxon>Bacillota</taxon>
        <taxon>Clostridia</taxon>
        <taxon>Peptostreptococcales</taxon>
        <taxon>Peptoclostridiaceae</taxon>
        <taxon>Peptoclostridium</taxon>
    </lineage>
</organism>